<proteinExistence type="predicted"/>
<keyword evidence="1" id="KW-0472">Membrane</keyword>
<evidence type="ECO:0000313" key="2">
    <source>
        <dbReference type="EMBL" id="MDQ0214514.1"/>
    </source>
</evidence>
<protein>
    <submittedName>
        <fullName evidence="2">Ribosomal protein S19</fullName>
    </submittedName>
</protein>
<evidence type="ECO:0000313" key="3">
    <source>
        <dbReference type="Proteomes" id="UP001237207"/>
    </source>
</evidence>
<accession>A0AAJ1SXQ8</accession>
<keyword evidence="1" id="KW-1133">Transmembrane helix</keyword>
<dbReference type="AlphaFoldDB" id="A0AAJ1SXQ8"/>
<feature type="transmembrane region" description="Helical" evidence="1">
    <location>
        <begin position="51"/>
        <end position="73"/>
    </location>
</feature>
<organism evidence="2 3">
    <name type="scientific">Oikeobacillus pervagus</name>
    <dbReference type="NCBI Taxonomy" id="1325931"/>
    <lineage>
        <taxon>Bacteria</taxon>
        <taxon>Bacillati</taxon>
        <taxon>Bacillota</taxon>
        <taxon>Bacilli</taxon>
        <taxon>Bacillales</taxon>
        <taxon>Bacillaceae</taxon>
        <taxon>Oikeobacillus</taxon>
    </lineage>
</organism>
<dbReference type="RefSeq" id="WP_307256496.1">
    <property type="nucleotide sequence ID" value="NZ_JAUSUC010000007.1"/>
</dbReference>
<sequence length="266" mass="31043">MDIERKLKERLSNYADHIESPKQAYFKTRNLYINNVIKKGEQRFMKSKKRFVLRTATLSIAVAALLPIGALAAPHVIEAFKTVTIQEENVDMKLSEYHPDRSNLTSVQHTALNKVYKAFPELKEFEITGINTGEGRVDYQTMNWSSIQLEKDGRKFVFDIDNATGEFHYLGRYNWGENYNDMSKEDIVLQAKAMIGSLYSDIDSYSYKFKDFYAKLPNEKVQEAEKQGINIDRNKEYLEFSKEDKDVYFRVDNEQDGQFTINVLYK</sequence>
<evidence type="ECO:0000256" key="1">
    <source>
        <dbReference type="SAM" id="Phobius"/>
    </source>
</evidence>
<dbReference type="GO" id="GO:0005840">
    <property type="term" value="C:ribosome"/>
    <property type="evidence" value="ECO:0007669"/>
    <property type="project" value="UniProtKB-KW"/>
</dbReference>
<keyword evidence="2" id="KW-0689">Ribosomal protein</keyword>
<comment type="caution">
    <text evidence="2">The sequence shown here is derived from an EMBL/GenBank/DDBJ whole genome shotgun (WGS) entry which is preliminary data.</text>
</comment>
<reference evidence="2" key="1">
    <citation type="submission" date="2023-07" db="EMBL/GenBank/DDBJ databases">
        <title>Genomic Encyclopedia of Type Strains, Phase IV (KMG-IV): sequencing the most valuable type-strain genomes for metagenomic binning, comparative biology and taxonomic classification.</title>
        <authorList>
            <person name="Goeker M."/>
        </authorList>
    </citation>
    <scope>NUCLEOTIDE SEQUENCE</scope>
    <source>
        <strain evidence="2">DSM 23947</strain>
    </source>
</reference>
<dbReference type="EMBL" id="JAUSUC010000007">
    <property type="protein sequence ID" value="MDQ0214514.1"/>
    <property type="molecule type" value="Genomic_DNA"/>
</dbReference>
<keyword evidence="2" id="KW-0687">Ribonucleoprotein</keyword>
<dbReference type="Proteomes" id="UP001237207">
    <property type="component" value="Unassembled WGS sequence"/>
</dbReference>
<name>A0AAJ1SXQ8_9BACI</name>
<keyword evidence="1" id="KW-0812">Transmembrane</keyword>
<keyword evidence="3" id="KW-1185">Reference proteome</keyword>
<gene>
    <name evidence="2" type="ORF">J2S13_000910</name>
</gene>